<reference evidence="4" key="1">
    <citation type="submission" date="2016-10" db="EMBL/GenBank/DDBJ databases">
        <title>The complete genome sequence of the rumen bacterium Butyrivibrio hungatei MB2003.</title>
        <authorList>
            <person name="Palevich N."/>
            <person name="Kelly W.J."/>
            <person name="Leahy S.C."/>
            <person name="Altermann E."/>
            <person name="Rakonjac J."/>
            <person name="Attwood G.T."/>
        </authorList>
    </citation>
    <scope>NUCLEOTIDE SEQUENCE [LARGE SCALE GENOMIC DNA]</scope>
    <source>
        <strain evidence="4">MB2003</strain>
    </source>
</reference>
<dbReference type="OrthoDB" id="9794601at2"/>
<accession>A0A1D9P5I1</accession>
<dbReference type="KEGG" id="bhu:bhn_I2393"/>
<dbReference type="GO" id="GO:0005975">
    <property type="term" value="P:carbohydrate metabolic process"/>
    <property type="evidence" value="ECO:0007669"/>
    <property type="project" value="InterPro"/>
</dbReference>
<dbReference type="GO" id="GO:0016020">
    <property type="term" value="C:membrane"/>
    <property type="evidence" value="ECO:0007669"/>
    <property type="project" value="InterPro"/>
</dbReference>
<dbReference type="InterPro" id="IPR002516">
    <property type="entry name" value="Glyco_trans_11"/>
</dbReference>
<dbReference type="RefSeq" id="WP_071177030.1">
    <property type="nucleotide sequence ID" value="NZ_CP017831.1"/>
</dbReference>
<dbReference type="Proteomes" id="UP000179284">
    <property type="component" value="Chromosome I"/>
</dbReference>
<dbReference type="AlphaFoldDB" id="A0A1D9P5I1"/>
<evidence type="ECO:0000256" key="1">
    <source>
        <dbReference type="ARBA" id="ARBA00022676"/>
    </source>
</evidence>
<name>A0A1D9P5I1_9FIRM</name>
<gene>
    <name evidence="3" type="ORF">bhn_I2393</name>
</gene>
<dbReference type="EMBL" id="CP017831">
    <property type="protein sequence ID" value="AOZ97425.1"/>
    <property type="molecule type" value="Genomic_DNA"/>
</dbReference>
<keyword evidence="4" id="KW-1185">Reference proteome</keyword>
<keyword evidence="2 3" id="KW-0808">Transferase</keyword>
<dbReference type="PANTHER" id="PTHR11927:SF9">
    <property type="entry name" value="L-FUCOSYLTRANSFERASE"/>
    <property type="match status" value="1"/>
</dbReference>
<sequence length="290" mass="34144">MIIIQLKGGLGNQMFQYALYKSLKKLGKEVKIDDTTGFVNDKLRVPVLDRWGATYDKATDEEIIALTDSKMDIFSRIRRKLTGRKTFRIDEESGKFNPEILEKDDAYLVGYWQSDKYFENEEVIAELRKIFEKRPQDLMNDTTSWTILQQIECCQSVSLHVRRTDYIDEEHASIHNLCSEKYYKNAIDHVRSKHSDAVFFIFTDDKEWCKEHFIGPNFVVVELEEGQKTDIAEMTLMSRCKHHILANSSFSWWAAWLNDSPEKLVIVPEKWINNRDMDDIYTKRMTKMAI</sequence>
<dbReference type="Pfam" id="PF01531">
    <property type="entry name" value="Glyco_transf_11"/>
    <property type="match status" value="1"/>
</dbReference>
<keyword evidence="1" id="KW-0328">Glycosyltransferase</keyword>
<organism evidence="3 4">
    <name type="scientific">Butyrivibrio hungatei</name>
    <dbReference type="NCBI Taxonomy" id="185008"/>
    <lineage>
        <taxon>Bacteria</taxon>
        <taxon>Bacillati</taxon>
        <taxon>Bacillota</taxon>
        <taxon>Clostridia</taxon>
        <taxon>Lachnospirales</taxon>
        <taxon>Lachnospiraceae</taxon>
        <taxon>Butyrivibrio</taxon>
    </lineage>
</organism>
<dbReference type="Gene3D" id="3.40.50.11350">
    <property type="match status" value="1"/>
</dbReference>
<evidence type="ECO:0000313" key="3">
    <source>
        <dbReference type="EMBL" id="AOZ97425.1"/>
    </source>
</evidence>
<dbReference type="CDD" id="cd11301">
    <property type="entry name" value="Fut1_Fut2_like"/>
    <property type="match status" value="1"/>
</dbReference>
<dbReference type="PANTHER" id="PTHR11927">
    <property type="entry name" value="GALACTOSIDE 2-L-FUCOSYLTRANSFERASE"/>
    <property type="match status" value="1"/>
</dbReference>
<protein>
    <submittedName>
        <fullName evidence="3">Glycosyl transferase GT11 family</fullName>
    </submittedName>
</protein>
<proteinExistence type="predicted"/>
<dbReference type="GO" id="GO:0008107">
    <property type="term" value="F:galactoside 2-alpha-L-fucosyltransferase activity"/>
    <property type="evidence" value="ECO:0007669"/>
    <property type="project" value="InterPro"/>
</dbReference>
<evidence type="ECO:0000313" key="4">
    <source>
        <dbReference type="Proteomes" id="UP000179284"/>
    </source>
</evidence>
<evidence type="ECO:0000256" key="2">
    <source>
        <dbReference type="ARBA" id="ARBA00022679"/>
    </source>
</evidence>